<accession>A0A060NRH8</accession>
<dbReference type="OrthoDB" id="8895482at2"/>
<dbReference type="STRING" id="1458426.SMCB_1737"/>
<sequence length="217" mass="24869">MRYARGVQLGLMWASALLIAPAFAQTGSIFTCTDAQGRHLSSDRLIVACLDREQRELGPGGVLRRVIAPTLSPEERLRAEERARAEAQVRARSNDERRLQQALLMRYRDQAAHQRERALALQPIQAMRQAALQRQQELEQQRRAAADEWAELQRADPTKAPPARLAQRKADLEQQLVSQDALVQGHQRELERIEQRFDAELRLLQRLWAERDAAAMR</sequence>
<proteinExistence type="predicted"/>
<feature type="region of interest" description="Disordered" evidence="1">
    <location>
        <begin position="150"/>
        <end position="171"/>
    </location>
</feature>
<dbReference type="Proteomes" id="UP000066014">
    <property type="component" value="Chromosome"/>
</dbReference>
<reference evidence="3 4" key="1">
    <citation type="journal article" date="2014" name="Nat. Commun.">
        <title>Physiological and genomic features of highly alkaliphilic hydrogen-utilizing Betaproteobacteria from a continental serpentinizing site.</title>
        <authorList>
            <person name="Suzuki S."/>
            <person name="Kuenen J.G."/>
            <person name="Schipper K."/>
            <person name="van der Velde S."/>
            <person name="Ishii S."/>
            <person name="Wu A."/>
            <person name="Sorokin D.Y."/>
            <person name="Tenney A."/>
            <person name="Meng X.Y."/>
            <person name="Morrill P.L."/>
            <person name="Kamagata Y."/>
            <person name="Muyzer G."/>
            <person name="Nealson K.H."/>
        </authorList>
    </citation>
    <scope>NUCLEOTIDE SEQUENCE [LARGE SCALE GENOMIC DNA]</scope>
    <source>
        <strain evidence="3 4">B1</strain>
    </source>
</reference>
<organism evidence="3 4">
    <name type="scientific">Serpentinimonas maccroryi</name>
    <dbReference type="NCBI Taxonomy" id="1458426"/>
    <lineage>
        <taxon>Bacteria</taxon>
        <taxon>Pseudomonadati</taxon>
        <taxon>Pseudomonadota</taxon>
        <taxon>Betaproteobacteria</taxon>
        <taxon>Burkholderiales</taxon>
        <taxon>Comamonadaceae</taxon>
        <taxon>Serpentinimonas</taxon>
    </lineage>
</organism>
<evidence type="ECO:0000313" key="4">
    <source>
        <dbReference type="Proteomes" id="UP000066014"/>
    </source>
</evidence>
<protein>
    <submittedName>
        <fullName evidence="3">ABC-type dipeptide/oligopeptide/nickel transport systems, permease component</fullName>
    </submittedName>
</protein>
<feature type="signal peptide" evidence="2">
    <location>
        <begin position="1"/>
        <end position="24"/>
    </location>
</feature>
<dbReference type="EMBL" id="AP014569">
    <property type="protein sequence ID" value="BAO83965.1"/>
    <property type="molecule type" value="Genomic_DNA"/>
</dbReference>
<keyword evidence="2" id="KW-0732">Signal</keyword>
<keyword evidence="4" id="KW-1185">Reference proteome</keyword>
<dbReference type="RefSeq" id="WP_045536345.1">
    <property type="nucleotide sequence ID" value="NZ_AP014569.1"/>
</dbReference>
<dbReference type="AlphaFoldDB" id="A0A060NRH8"/>
<feature type="chain" id="PRO_5001584413" evidence="2">
    <location>
        <begin position="25"/>
        <end position="217"/>
    </location>
</feature>
<evidence type="ECO:0000256" key="1">
    <source>
        <dbReference type="SAM" id="MobiDB-lite"/>
    </source>
</evidence>
<gene>
    <name evidence="3" type="ORF">SMCB_1737</name>
</gene>
<evidence type="ECO:0000256" key="2">
    <source>
        <dbReference type="SAM" id="SignalP"/>
    </source>
</evidence>
<evidence type="ECO:0000313" key="3">
    <source>
        <dbReference type="EMBL" id="BAO83965.1"/>
    </source>
</evidence>
<dbReference type="KEGG" id="cbab:SMCB_1737"/>
<dbReference type="HOGENOM" id="CLU_094869_1_0_4"/>
<name>A0A060NRH8_9BURK</name>